<dbReference type="Gene3D" id="3.40.50.150">
    <property type="entry name" value="Vaccinia Virus protein VP39"/>
    <property type="match status" value="1"/>
</dbReference>
<reference evidence="3" key="1">
    <citation type="submission" date="2022-07" db="EMBL/GenBank/DDBJ databases">
        <title>Tahibacter sp., a new gammaproteobacterium isolated from the silt sample collected at pig farm.</title>
        <authorList>
            <person name="Chen H."/>
        </authorList>
    </citation>
    <scope>NUCLEOTIDE SEQUENCE</scope>
    <source>
        <strain evidence="3">P2K</strain>
    </source>
</reference>
<dbReference type="PANTHER" id="PTHR42998:SF1">
    <property type="entry name" value="TYPE I RESTRICTION ENZYME HINDI METHYLASE SUBUNIT"/>
    <property type="match status" value="1"/>
</dbReference>
<dbReference type="CDD" id="cd02440">
    <property type="entry name" value="AdoMet_MTases"/>
    <property type="match status" value="1"/>
</dbReference>
<dbReference type="Proteomes" id="UP001165498">
    <property type="component" value="Unassembled WGS sequence"/>
</dbReference>
<dbReference type="Pfam" id="PF02384">
    <property type="entry name" value="N6_Mtase"/>
    <property type="match status" value="1"/>
</dbReference>
<evidence type="ECO:0000256" key="1">
    <source>
        <dbReference type="ARBA" id="ARBA00006594"/>
    </source>
</evidence>
<dbReference type="PRINTS" id="PR00507">
    <property type="entry name" value="N12N6MTFRASE"/>
</dbReference>
<keyword evidence="3" id="KW-0489">Methyltransferase</keyword>
<name>A0ABT1QP89_9GAMM</name>
<dbReference type="PANTHER" id="PTHR42998">
    <property type="entry name" value="TYPE I RESTRICTION ENZYME HINDVIIP M PROTEIN-RELATED"/>
    <property type="match status" value="1"/>
</dbReference>
<organism evidence="3 4">
    <name type="scientific">Tahibacter harae</name>
    <dbReference type="NCBI Taxonomy" id="2963937"/>
    <lineage>
        <taxon>Bacteria</taxon>
        <taxon>Pseudomonadati</taxon>
        <taxon>Pseudomonadota</taxon>
        <taxon>Gammaproteobacteria</taxon>
        <taxon>Lysobacterales</taxon>
        <taxon>Rhodanobacteraceae</taxon>
        <taxon>Tahibacter</taxon>
    </lineage>
</organism>
<comment type="caution">
    <text evidence="3">The sequence shown here is derived from an EMBL/GenBank/DDBJ whole genome shotgun (WGS) entry which is preliminary data.</text>
</comment>
<keyword evidence="3" id="KW-0808">Transferase</keyword>
<dbReference type="GO" id="GO:0008168">
    <property type="term" value="F:methyltransferase activity"/>
    <property type="evidence" value="ECO:0007669"/>
    <property type="project" value="UniProtKB-KW"/>
</dbReference>
<keyword evidence="4" id="KW-1185">Reference proteome</keyword>
<feature type="domain" description="DNA methylase adenine-specific" evidence="2">
    <location>
        <begin position="266"/>
        <end position="486"/>
    </location>
</feature>
<dbReference type="EMBL" id="JANFQO010000004">
    <property type="protein sequence ID" value="MCQ4164106.1"/>
    <property type="molecule type" value="Genomic_DNA"/>
</dbReference>
<dbReference type="RefSeq" id="WP_255912302.1">
    <property type="nucleotide sequence ID" value="NZ_JANFQO010000004.1"/>
</dbReference>
<dbReference type="GO" id="GO:0032259">
    <property type="term" value="P:methylation"/>
    <property type="evidence" value="ECO:0007669"/>
    <property type="project" value="UniProtKB-KW"/>
</dbReference>
<dbReference type="InterPro" id="IPR052916">
    <property type="entry name" value="Type-I_RE_MTase_Subunit"/>
</dbReference>
<evidence type="ECO:0000313" key="4">
    <source>
        <dbReference type="Proteomes" id="UP001165498"/>
    </source>
</evidence>
<sequence length="535" mass="59089">MVTNARLLIAEALALPATGGHSIDRYAQEAGSEVYVVSNERGTNYVICAIAKKGSTSGDDAHLRKCLLALPPVSMALQLDAKGQVRKIIRHSLRTGDFDYVASFEKPSIPASAHRLEPKSLKPLTGKLENVLFEVHSALRDIDGLHAPDALDEICKLIYAKLYDEEQSIKTGELLFQRSRYTAVEECAAEIRRLYLKAIDDDKAIFSNRIPAYERSRGVFRGQLLLSSPAIVRAVELLQYYDLSNSPVDIKGRAFQNVLLPAVRAGMGQYFTPKEVIDFIVRVMQPNVRELIIDPFCGSGHFLTSAIDYVRKTHAKAGKLFHEFAFTRLHGIEKSDRMVRIAMTDMRLHGDGHSNIRCIDSLLPFSNYPDLYRGTFDLVMTNPPFGVDLPQDSLSQLGPFELAADRRSAVSLEIVALERCLQLLRPGGRLAIVLPDSVLGNRSTAGVRHWIAGQARVRAIFSLPVETFSPFGANIKTSILVLRKCEPGEADPGGYNIFLADLGSIGYDASGRPSGDSDLEAAANRFRAFLDKEGW</sequence>
<dbReference type="InterPro" id="IPR003356">
    <property type="entry name" value="DNA_methylase_A-5"/>
</dbReference>
<protein>
    <submittedName>
        <fullName evidence="3">N-6 DNA methylase</fullName>
    </submittedName>
</protein>
<proteinExistence type="inferred from homology"/>
<comment type="similarity">
    <text evidence="1">Belongs to the N(4)/N(6)-methyltransferase family.</text>
</comment>
<gene>
    <name evidence="3" type="ORF">NM961_05215</name>
</gene>
<dbReference type="InterPro" id="IPR029063">
    <property type="entry name" value="SAM-dependent_MTases_sf"/>
</dbReference>
<dbReference type="SUPFAM" id="SSF53335">
    <property type="entry name" value="S-adenosyl-L-methionine-dependent methyltransferases"/>
    <property type="match status" value="1"/>
</dbReference>
<evidence type="ECO:0000259" key="2">
    <source>
        <dbReference type="Pfam" id="PF02384"/>
    </source>
</evidence>
<accession>A0ABT1QP89</accession>
<evidence type="ECO:0000313" key="3">
    <source>
        <dbReference type="EMBL" id="MCQ4164106.1"/>
    </source>
</evidence>